<sequence length="162" mass="18484">MRIDKIFILSSFLLLTACSSHSNDYQDLQKAISTQNSSEYKAYDSKMSYCRGLRDREVNQVDDSYFNSLTDAQKSKVLGILLFKASDRCYAYEEAQYFKFVIRTNDADGMKILKLASFAPQQTEASKAIIDSLDSKEVERLSNTEQFSTPFDIIHLLDKLGL</sequence>
<dbReference type="EMBL" id="CP001133">
    <property type="protein sequence ID" value="ACH63915.1"/>
    <property type="molecule type" value="Genomic_DNA"/>
</dbReference>
<dbReference type="RefSeq" id="WP_012535079.1">
    <property type="nucleotide sequence ID" value="NC_011186.1"/>
</dbReference>
<dbReference type="KEGG" id="vfm:VFMJ11_A0735"/>
<keyword evidence="1" id="KW-0732">Signal</keyword>
<proteinExistence type="predicted"/>
<evidence type="ECO:0000256" key="1">
    <source>
        <dbReference type="SAM" id="SignalP"/>
    </source>
</evidence>
<reference evidence="2 3" key="2">
    <citation type="journal article" date="2009" name="Nature">
        <title>A single regulatory gene is sufficient to alter bacterial host range.</title>
        <authorList>
            <person name="Mandel M.J."/>
            <person name="Wollenberg M.S."/>
            <person name="Stabb E.V."/>
            <person name="Visick K.L."/>
            <person name="Ruby E.G."/>
        </authorList>
    </citation>
    <scope>NUCLEOTIDE SEQUENCE [LARGE SCALE GENOMIC DNA]</scope>
    <source>
        <strain evidence="2 3">MJ11</strain>
    </source>
</reference>
<accession>B5EUB6</accession>
<dbReference type="AlphaFoldDB" id="B5EUB6"/>
<feature type="signal peptide" evidence="1">
    <location>
        <begin position="1"/>
        <end position="22"/>
    </location>
</feature>
<dbReference type="HOGENOM" id="CLU_1634697_0_0_6"/>
<name>B5EUB6_ALIFM</name>
<gene>
    <name evidence="2" type="ordered locus">VFMJ11_A0735</name>
</gene>
<dbReference type="Proteomes" id="UP000001857">
    <property type="component" value="Chromosome II"/>
</dbReference>
<reference evidence="3" key="1">
    <citation type="submission" date="2008-08" db="EMBL/GenBank/DDBJ databases">
        <title>Complete sequence of Vibrio fischeri strain MJ11.</title>
        <authorList>
            <person name="Mandel M.J."/>
            <person name="Stabb E.V."/>
            <person name="Ruby E.G."/>
            <person name="Ferriera S."/>
            <person name="Johnson J."/>
            <person name="Kravitz S."/>
            <person name="Beeson K."/>
            <person name="Sutton G."/>
            <person name="Rogers Y.-H."/>
            <person name="Friedman R."/>
            <person name="Frazier M."/>
            <person name="Venter J.C."/>
        </authorList>
    </citation>
    <scope>NUCLEOTIDE SEQUENCE [LARGE SCALE GENOMIC DNA]</scope>
    <source>
        <strain evidence="3">MJ11</strain>
    </source>
</reference>
<dbReference type="PROSITE" id="PS51257">
    <property type="entry name" value="PROKAR_LIPOPROTEIN"/>
    <property type="match status" value="1"/>
</dbReference>
<evidence type="ECO:0000313" key="2">
    <source>
        <dbReference type="EMBL" id="ACH63915.1"/>
    </source>
</evidence>
<evidence type="ECO:0000313" key="3">
    <source>
        <dbReference type="Proteomes" id="UP000001857"/>
    </source>
</evidence>
<keyword evidence="2" id="KW-0449">Lipoprotein</keyword>
<feature type="chain" id="PRO_5002832843" evidence="1">
    <location>
        <begin position="23"/>
        <end position="162"/>
    </location>
</feature>
<organism evidence="2 3">
    <name type="scientific">Aliivibrio fischeri (strain MJ11)</name>
    <name type="common">Vibrio fischeri</name>
    <dbReference type="NCBI Taxonomy" id="388396"/>
    <lineage>
        <taxon>Bacteria</taxon>
        <taxon>Pseudomonadati</taxon>
        <taxon>Pseudomonadota</taxon>
        <taxon>Gammaproteobacteria</taxon>
        <taxon>Vibrionales</taxon>
        <taxon>Vibrionaceae</taxon>
        <taxon>Aliivibrio</taxon>
    </lineage>
</organism>
<protein>
    <submittedName>
        <fullName evidence="2">Lipoprotein, putative</fullName>
    </submittedName>
</protein>